<protein>
    <recommendedName>
        <fullName evidence="5">Peroxisome assembly protein 22</fullName>
    </recommendedName>
</protein>
<evidence type="ECO:0000313" key="3">
    <source>
        <dbReference type="EMBL" id="OAD79229.1"/>
    </source>
</evidence>
<dbReference type="InterPro" id="IPR037485">
    <property type="entry name" value="PEX22"/>
</dbReference>
<dbReference type="Proteomes" id="UP000077315">
    <property type="component" value="Unassembled WGS sequence"/>
</dbReference>
<dbReference type="VEuPathDB" id="FungiDB:PHYBLDRAFT_179031"/>
<evidence type="ECO:0000313" key="4">
    <source>
        <dbReference type="Proteomes" id="UP000077315"/>
    </source>
</evidence>
<dbReference type="OrthoDB" id="77656at2759"/>
<dbReference type="AlphaFoldDB" id="A0A167Q7R1"/>
<keyword evidence="2" id="KW-0812">Transmembrane</keyword>
<dbReference type="RefSeq" id="XP_018297269.1">
    <property type="nucleotide sequence ID" value="XM_018438087.1"/>
</dbReference>
<proteinExistence type="predicted"/>
<gene>
    <name evidence="3" type="ORF">PHYBLDRAFT_179031</name>
</gene>
<dbReference type="EMBL" id="KV440972">
    <property type="protein sequence ID" value="OAD79229.1"/>
    <property type="molecule type" value="Genomic_DNA"/>
</dbReference>
<accession>A0A167Q7R1</accession>
<dbReference type="PANTHER" id="PTHR34126">
    <property type="entry name" value="PEROXISOME BIOGENESIS PROTEIN 22"/>
    <property type="match status" value="1"/>
</dbReference>
<reference evidence="4" key="1">
    <citation type="submission" date="2015-06" db="EMBL/GenBank/DDBJ databases">
        <title>Expansion of signal transduction pathways in fungi by whole-genome duplication.</title>
        <authorList>
            <consortium name="DOE Joint Genome Institute"/>
            <person name="Corrochano L.M."/>
            <person name="Kuo A."/>
            <person name="Marcet-Houben M."/>
            <person name="Polaino S."/>
            <person name="Salamov A."/>
            <person name="Villalobos J.M."/>
            <person name="Alvarez M.I."/>
            <person name="Avalos J."/>
            <person name="Benito E.P."/>
            <person name="Benoit I."/>
            <person name="Burger G."/>
            <person name="Camino L.P."/>
            <person name="Canovas D."/>
            <person name="Cerda-Olmedo E."/>
            <person name="Cheng J.-F."/>
            <person name="Dominguez A."/>
            <person name="Elias M."/>
            <person name="Eslava A.P."/>
            <person name="Glaser F."/>
            <person name="Grimwood J."/>
            <person name="Gutierrez G."/>
            <person name="Heitman J."/>
            <person name="Henrissat B."/>
            <person name="Iturriaga E.A."/>
            <person name="Lang B.F."/>
            <person name="Lavin J.L."/>
            <person name="Lee S."/>
            <person name="Li W."/>
            <person name="Lindquist E."/>
            <person name="Lopez-Garcia S."/>
            <person name="Luque E.M."/>
            <person name="Marcos A.T."/>
            <person name="Martin J."/>
            <person name="McCluskey K."/>
            <person name="Medina H.R."/>
            <person name="Miralles-Duran A."/>
            <person name="Miyazaki A."/>
            <person name="Munoz-Torres E."/>
            <person name="Oguiza J.A."/>
            <person name="Ohm R."/>
            <person name="Olmedo M."/>
            <person name="Orejas M."/>
            <person name="Ortiz-Castellanos L."/>
            <person name="Pisabarro A.G."/>
            <person name="Rodriguez-Romero J."/>
            <person name="Ruiz-Herrera J."/>
            <person name="Ruiz-Vazquez R."/>
            <person name="Sanz C."/>
            <person name="Schackwitz W."/>
            <person name="Schmutz J."/>
            <person name="Shahriari M."/>
            <person name="Shelest E."/>
            <person name="Silva-Franco F."/>
            <person name="Soanes D."/>
            <person name="Syed K."/>
            <person name="Tagua V.G."/>
            <person name="Talbot N.J."/>
            <person name="Thon M."/>
            <person name="De vries R.P."/>
            <person name="Wiebenga A."/>
            <person name="Yadav J.S."/>
            <person name="Braun E.L."/>
            <person name="Baker S."/>
            <person name="Garre V."/>
            <person name="Horwitz B."/>
            <person name="Torres-Martinez S."/>
            <person name="Idnurm A."/>
            <person name="Herrera-Estrella A."/>
            <person name="Gabaldon T."/>
            <person name="Grigoriev I.V."/>
        </authorList>
    </citation>
    <scope>NUCLEOTIDE SEQUENCE [LARGE SCALE GENOMIC DNA]</scope>
    <source>
        <strain evidence="4">NRRL 1555(-)</strain>
    </source>
</reference>
<keyword evidence="4" id="KW-1185">Reference proteome</keyword>
<dbReference type="InParanoid" id="A0A167Q7R1"/>
<feature type="region of interest" description="Disordered" evidence="1">
    <location>
        <begin position="44"/>
        <end position="89"/>
    </location>
</feature>
<feature type="transmembrane region" description="Helical" evidence="2">
    <location>
        <begin position="13"/>
        <end position="34"/>
    </location>
</feature>
<evidence type="ECO:0000256" key="2">
    <source>
        <dbReference type="SAM" id="Phobius"/>
    </source>
</evidence>
<keyword evidence="2" id="KW-1133">Transmembrane helix</keyword>
<dbReference type="GO" id="GO:0007031">
    <property type="term" value="P:peroxisome organization"/>
    <property type="evidence" value="ECO:0007669"/>
    <property type="project" value="InterPro"/>
</dbReference>
<organism evidence="3 4">
    <name type="scientific">Phycomyces blakesleeanus (strain ATCC 8743b / DSM 1359 / FGSC 10004 / NBRC 33097 / NRRL 1555)</name>
    <dbReference type="NCBI Taxonomy" id="763407"/>
    <lineage>
        <taxon>Eukaryota</taxon>
        <taxon>Fungi</taxon>
        <taxon>Fungi incertae sedis</taxon>
        <taxon>Mucoromycota</taxon>
        <taxon>Mucoromycotina</taxon>
        <taxon>Mucoromycetes</taxon>
        <taxon>Mucorales</taxon>
        <taxon>Phycomycetaceae</taxon>
        <taxon>Phycomyces</taxon>
    </lineage>
</organism>
<dbReference type="GeneID" id="28998993"/>
<evidence type="ECO:0000256" key="1">
    <source>
        <dbReference type="SAM" id="MobiDB-lite"/>
    </source>
</evidence>
<dbReference type="Pfam" id="PF22978">
    <property type="entry name" value="HAD_Pex22"/>
    <property type="match status" value="1"/>
</dbReference>
<evidence type="ECO:0008006" key="5">
    <source>
        <dbReference type="Google" id="ProtNLM"/>
    </source>
</evidence>
<feature type="compositionally biased region" description="Low complexity" evidence="1">
    <location>
        <begin position="47"/>
        <end position="75"/>
    </location>
</feature>
<sequence length="281" mass="31365">MPSSSRVPTFPTWLLRLVGGTSFVALISLALYWYRRFPPGGRRALAKDSSSASSSSSSLEKSALRRTSSSRSSLSDEGNANPPCENTSAGWGSRLLGNVRSVARIGKTKKKITLSLKNTILWNPSPDVNVPNHAFHENGAILLLRLAQANEVYLIIHIHSEDERHQIQKLLENASLVGPRLIDSRRILYCSTEQGKIHLIRHIEPAIHIEGGWELDDGEDIVRKVRPFVNKLIWVVTRRRRTSFNQSKLKESDEGVMGHNVELTDKLSDTSLAQEVGILFD</sequence>
<keyword evidence="2" id="KW-0472">Membrane</keyword>
<dbReference type="PANTHER" id="PTHR34126:SF1">
    <property type="entry name" value="PEROXISOME BIOGENESIS PROTEIN 22"/>
    <property type="match status" value="1"/>
</dbReference>
<name>A0A167Q7R1_PHYB8</name>